<feature type="region of interest" description="Disordered" evidence="1">
    <location>
        <begin position="77"/>
        <end position="96"/>
    </location>
</feature>
<feature type="compositionally biased region" description="Low complexity" evidence="1">
    <location>
        <begin position="37"/>
        <end position="56"/>
    </location>
</feature>
<evidence type="ECO:0000259" key="2">
    <source>
        <dbReference type="Pfam" id="PF24707"/>
    </source>
</evidence>
<feature type="compositionally biased region" description="Pro residues" evidence="1">
    <location>
        <begin position="313"/>
        <end position="322"/>
    </location>
</feature>
<dbReference type="InterPro" id="IPR057558">
    <property type="entry name" value="Swc3_dom"/>
</dbReference>
<dbReference type="AlphaFoldDB" id="A0AA38X3P5"/>
<dbReference type="EMBL" id="JAPDRK010000014">
    <property type="protein sequence ID" value="KAJ9606257.1"/>
    <property type="molecule type" value="Genomic_DNA"/>
</dbReference>
<proteinExistence type="predicted"/>
<dbReference type="PANTHER" id="PTHR28108">
    <property type="entry name" value="SWR1-COMPLEX PROTEIN 3"/>
    <property type="match status" value="1"/>
</dbReference>
<organism evidence="3 4">
    <name type="scientific">Cladophialophora chaetospira</name>
    <dbReference type="NCBI Taxonomy" id="386627"/>
    <lineage>
        <taxon>Eukaryota</taxon>
        <taxon>Fungi</taxon>
        <taxon>Dikarya</taxon>
        <taxon>Ascomycota</taxon>
        <taxon>Pezizomycotina</taxon>
        <taxon>Eurotiomycetes</taxon>
        <taxon>Chaetothyriomycetidae</taxon>
        <taxon>Chaetothyriales</taxon>
        <taxon>Herpotrichiellaceae</taxon>
        <taxon>Cladophialophora</taxon>
    </lineage>
</organism>
<dbReference type="Proteomes" id="UP001172673">
    <property type="component" value="Unassembled WGS sequence"/>
</dbReference>
<feature type="compositionally biased region" description="Low complexity" evidence="1">
    <location>
        <begin position="79"/>
        <end position="93"/>
    </location>
</feature>
<reference evidence="3" key="1">
    <citation type="submission" date="2022-10" db="EMBL/GenBank/DDBJ databases">
        <title>Culturing micro-colonial fungi from biological soil crusts in the Mojave desert and describing Neophaeococcomyces mojavensis, and introducing the new genera and species Taxawa tesnikishii.</title>
        <authorList>
            <person name="Kurbessoian T."/>
            <person name="Stajich J.E."/>
        </authorList>
    </citation>
    <scope>NUCLEOTIDE SEQUENCE</scope>
    <source>
        <strain evidence="3">TK_41</strain>
    </source>
</reference>
<feature type="compositionally biased region" description="Basic and acidic residues" evidence="1">
    <location>
        <begin position="12"/>
        <end position="21"/>
    </location>
</feature>
<sequence>MADTTPQKRTLPARERRESAAKRRASSPAQPLSTSLTPAPRKPAAPTSTSTSTPATGRKTPYVRGPYRKRTSLVQIQTPISGSRSSPSASIPGDVLPTRMIADKPLPTTKEKQLTNLSLKEYQSIADSALLSASLLHSRMRWLHNGIFEKYWVKPVKRKGVEPPPNNPDIKSMARLGTATITIEPHTFDVVFYVVRDTIAPPPFPRHPNQHTTKQMIPPSHPPPYTGYPPQAPYQQPRPLPNPHSASTAPNSNSLNTSNPLTPAPSVPTQIPSVPSSPANVDSPAVPVKQESTVRPISTAPSPVQTPSAPSAPQSPPKPTPAPAKGSTQDPVIQMLAARAASDPQLKELMKIVATSRASAEQLKEFQSHIDEFNEVIRRQEAERGAKSEVTAPVRPPTQVVTTPSQPLVPAATQSAAPNPATAVPQPASSSATVPTSVPPQSQPRQPSVNTTVSASLAPGTLPGVVHAVPKPPAPTNRGVSMAGYVGYPHPPPPRPEPLIKHVIMELTSVPSGSYSACPDRWMFPEYAVLEMRPNGLEMLCSFLVECRGSQLVSAAGSEATAETGETEGKWKADQEYYQPVTMTIKTRDHKVIQTIAKAAKTLPVVQEHMKEVMSKKQRAPVEYLVHQLPRERSHANSTETGFVDSGVELNNDSASEDDELKDFYG</sequence>
<feature type="region of interest" description="Disordered" evidence="1">
    <location>
        <begin position="382"/>
        <end position="456"/>
    </location>
</feature>
<feature type="compositionally biased region" description="Pro residues" evidence="1">
    <location>
        <begin position="219"/>
        <end position="242"/>
    </location>
</feature>
<dbReference type="GO" id="GO:0000812">
    <property type="term" value="C:Swr1 complex"/>
    <property type="evidence" value="ECO:0007669"/>
    <property type="project" value="InterPro"/>
</dbReference>
<name>A0AA38X3P5_9EURO</name>
<feature type="compositionally biased region" description="Low complexity" evidence="1">
    <location>
        <begin position="390"/>
        <end position="410"/>
    </location>
</feature>
<feature type="region of interest" description="Disordered" evidence="1">
    <location>
        <begin position="202"/>
        <end position="345"/>
    </location>
</feature>
<evidence type="ECO:0000256" key="1">
    <source>
        <dbReference type="SAM" id="MobiDB-lite"/>
    </source>
</evidence>
<dbReference type="PANTHER" id="PTHR28108:SF1">
    <property type="entry name" value="SWR1-COMPLEX PROTEIN 3"/>
    <property type="match status" value="1"/>
</dbReference>
<feature type="compositionally biased region" description="Acidic residues" evidence="1">
    <location>
        <begin position="655"/>
        <end position="666"/>
    </location>
</feature>
<feature type="compositionally biased region" description="Polar residues" evidence="1">
    <location>
        <begin position="267"/>
        <end position="280"/>
    </location>
</feature>
<evidence type="ECO:0000313" key="4">
    <source>
        <dbReference type="Proteomes" id="UP001172673"/>
    </source>
</evidence>
<dbReference type="Pfam" id="PF24707">
    <property type="entry name" value="Swc3"/>
    <property type="match status" value="1"/>
</dbReference>
<feature type="compositionally biased region" description="Low complexity" evidence="1">
    <location>
        <begin position="420"/>
        <end position="436"/>
    </location>
</feature>
<protein>
    <recommendedName>
        <fullName evidence="2">SWR1-complex protein 3 domain-containing protein</fullName>
    </recommendedName>
</protein>
<feature type="domain" description="SWR1-complex protein 3" evidence="2">
    <location>
        <begin position="105"/>
        <end position="197"/>
    </location>
</feature>
<gene>
    <name evidence="3" type="ORF">H2200_009218</name>
</gene>
<feature type="region of interest" description="Disordered" evidence="1">
    <location>
        <begin position="630"/>
        <end position="666"/>
    </location>
</feature>
<feature type="compositionally biased region" description="Low complexity" evidence="1">
    <location>
        <begin position="245"/>
        <end position="261"/>
    </location>
</feature>
<dbReference type="GO" id="GO:0140849">
    <property type="term" value="F:ATP-dependent H2AZ histone chaperone activity"/>
    <property type="evidence" value="ECO:0007669"/>
    <property type="project" value="InterPro"/>
</dbReference>
<accession>A0AA38X3P5</accession>
<keyword evidence="4" id="KW-1185">Reference proteome</keyword>
<feature type="region of interest" description="Disordered" evidence="1">
    <location>
        <begin position="1"/>
        <end position="70"/>
    </location>
</feature>
<dbReference type="InterPro" id="IPR037651">
    <property type="entry name" value="Swc3"/>
</dbReference>
<comment type="caution">
    <text evidence="3">The sequence shown here is derived from an EMBL/GenBank/DDBJ whole genome shotgun (WGS) entry which is preliminary data.</text>
</comment>
<evidence type="ECO:0000313" key="3">
    <source>
        <dbReference type="EMBL" id="KAJ9606257.1"/>
    </source>
</evidence>
<feature type="compositionally biased region" description="Low complexity" evidence="1">
    <location>
        <begin position="298"/>
        <end position="312"/>
    </location>
</feature>